<evidence type="ECO:0000256" key="1">
    <source>
        <dbReference type="ARBA" id="ARBA00022729"/>
    </source>
</evidence>
<dbReference type="Proteomes" id="UP000196027">
    <property type="component" value="Chromosome"/>
</dbReference>
<dbReference type="Pfam" id="PF13517">
    <property type="entry name" value="FG-GAP_3"/>
    <property type="match status" value="2"/>
</dbReference>
<evidence type="ECO:0000259" key="4">
    <source>
        <dbReference type="Pfam" id="PF07593"/>
    </source>
</evidence>
<keyword evidence="6" id="KW-1185">Reference proteome</keyword>
<dbReference type="InterPro" id="IPR027039">
    <property type="entry name" value="Crtac1"/>
</dbReference>
<dbReference type="InterPro" id="IPR011519">
    <property type="entry name" value="UnbV_ASPIC"/>
</dbReference>
<accession>A0A1Y0I431</accession>
<feature type="compositionally biased region" description="Basic and acidic residues" evidence="2">
    <location>
        <begin position="661"/>
        <end position="670"/>
    </location>
</feature>
<dbReference type="PANTHER" id="PTHR16026">
    <property type="entry name" value="CARTILAGE ACIDIC PROTEIN 1"/>
    <property type="match status" value="1"/>
</dbReference>
<evidence type="ECO:0000313" key="6">
    <source>
        <dbReference type="Proteomes" id="UP000196027"/>
    </source>
</evidence>
<name>A0A1Y0I431_9GAMM</name>
<sequence>MLPLLNRGISIQICCLLTGLTAMSAPAQLIAQEQNGSTARWSTPATELIEHHSSLETLINTKLEAHSKNTEISNELFTRNLQVYFARADLPDSELEQKKFSSYLTEAMTAFAGTLYLQAQALEPHSDVISSQAVEKATELLLPSKANPYKEQIFFPDLPTDKQIIIEPYDIDAFLDTGLPWRYLAYALSDIATHRTKAPDTPATENMIQAISRYGVLLLNVAGQTARLEQPEMPVYLSADLLVKAYQQLQQLATTNRHPATGQDSATQTDASRESASPSQSYFTNRNDEWDLHLAHRTSDWLSRLMRGYLITDTNTGILPIPPVFGGSGLAAEDIDGDGLIDLLVLSGSGNHLLKNIGGKFVDITDKAGIDWKRPQDNLPGEPRQPLIADMDNDGDQDIIITYVNDSHRAYRNNGDGTFTDLTDKAQLGGQGLVGSAATVVDINNDGLLDIYISYYGNYLQGVLPVPHTANSNGTANQLFINQGDFVFSLTDDALGSNDKGWSQTVTHTDINQDGWQDLIVGNDFGKNAYFLNKNGQSFVNYTRTLGLDKTSSTTSIGLSEQNKDGLVDFYIANGTESTASSSGDTLFLSVTNENGALQYQPSDKEGNRSDLTGWAWHAALFDADNDGDDDLYVLNGLTDYNLSNYLSNYNPNNYSVRNTTRGDRQRNDSNHVLGPNQDESNLRTPNRTPNVFFINSRERLSNVSAQSGLNINSNSRSAVYSDFDGDGDLDLALNNYHDEVSVFSNNAELLKNNWLQVTLKGNPEAQVNLDAIGAQIQVGFGETGYAWRQVSGSEGHLSAQPKIQHFGLGKADKATVIVIWPNGKRQAFGPLPANNRYILTYEPSQRSQNP</sequence>
<feature type="region of interest" description="Disordered" evidence="2">
    <location>
        <begin position="255"/>
        <end position="282"/>
    </location>
</feature>
<dbReference type="AlphaFoldDB" id="A0A1Y0I431"/>
<dbReference type="EMBL" id="CP021425">
    <property type="protein sequence ID" value="ARU55258.1"/>
    <property type="molecule type" value="Genomic_DNA"/>
</dbReference>
<evidence type="ECO:0000256" key="2">
    <source>
        <dbReference type="SAM" id="MobiDB-lite"/>
    </source>
</evidence>
<dbReference type="Pfam" id="PF07593">
    <property type="entry name" value="UnbV_ASPIC"/>
    <property type="match status" value="1"/>
</dbReference>
<dbReference type="InterPro" id="IPR028994">
    <property type="entry name" value="Integrin_alpha_N"/>
</dbReference>
<feature type="chain" id="PRO_5012417520" description="ASPIC/UnbV domain-containing protein" evidence="3">
    <location>
        <begin position="25"/>
        <end position="851"/>
    </location>
</feature>
<evidence type="ECO:0000313" key="5">
    <source>
        <dbReference type="EMBL" id="ARU55258.1"/>
    </source>
</evidence>
<feature type="region of interest" description="Disordered" evidence="2">
    <location>
        <begin position="652"/>
        <end position="688"/>
    </location>
</feature>
<protein>
    <recommendedName>
        <fullName evidence="4">ASPIC/UnbV domain-containing protein</fullName>
    </recommendedName>
</protein>
<organism evidence="5 6">
    <name type="scientific">Oleiphilus messinensis</name>
    <dbReference type="NCBI Taxonomy" id="141451"/>
    <lineage>
        <taxon>Bacteria</taxon>
        <taxon>Pseudomonadati</taxon>
        <taxon>Pseudomonadota</taxon>
        <taxon>Gammaproteobacteria</taxon>
        <taxon>Oceanospirillales</taxon>
        <taxon>Oleiphilaceae</taxon>
        <taxon>Oleiphilus</taxon>
    </lineage>
</organism>
<feature type="signal peptide" evidence="3">
    <location>
        <begin position="1"/>
        <end position="24"/>
    </location>
</feature>
<dbReference type="KEGG" id="ome:OLMES_1174"/>
<reference evidence="5 6" key="1">
    <citation type="submission" date="2017-05" db="EMBL/GenBank/DDBJ databases">
        <title>Genomic insights into alkan degradation activity of Oleiphilus messinensis.</title>
        <authorList>
            <person name="Kozyavkin S.A."/>
            <person name="Slesarev A.I."/>
            <person name="Golyshin P.N."/>
            <person name="Korzhenkov A."/>
            <person name="Golyshina O.N."/>
            <person name="Toshchakov S.V."/>
        </authorList>
    </citation>
    <scope>NUCLEOTIDE SEQUENCE [LARGE SCALE GENOMIC DNA]</scope>
    <source>
        <strain evidence="5 6">ME102</strain>
    </source>
</reference>
<feature type="compositionally biased region" description="Polar residues" evidence="2">
    <location>
        <begin position="678"/>
        <end position="688"/>
    </location>
</feature>
<dbReference type="SUPFAM" id="SSF69318">
    <property type="entry name" value="Integrin alpha N-terminal domain"/>
    <property type="match status" value="1"/>
</dbReference>
<dbReference type="InterPro" id="IPR013517">
    <property type="entry name" value="FG-GAP"/>
</dbReference>
<dbReference type="PANTHER" id="PTHR16026:SF0">
    <property type="entry name" value="CARTILAGE ACIDIC PROTEIN 1"/>
    <property type="match status" value="1"/>
</dbReference>
<proteinExistence type="predicted"/>
<keyword evidence="1 3" id="KW-0732">Signal</keyword>
<feature type="domain" description="ASPIC/UnbV" evidence="4">
    <location>
        <begin position="772"/>
        <end position="838"/>
    </location>
</feature>
<gene>
    <name evidence="5" type="ORF">OLMES_1174</name>
</gene>
<dbReference type="Gene3D" id="2.130.10.130">
    <property type="entry name" value="Integrin alpha, N-terminal"/>
    <property type="match status" value="2"/>
</dbReference>
<evidence type="ECO:0000256" key="3">
    <source>
        <dbReference type="SAM" id="SignalP"/>
    </source>
</evidence>